<dbReference type="AlphaFoldDB" id="M5TSF9"/>
<dbReference type="EMBL" id="ANOH01000446">
    <property type="protein sequence ID" value="EMI52127.1"/>
    <property type="molecule type" value="Genomic_DNA"/>
</dbReference>
<dbReference type="Gene3D" id="3.30.559.30">
    <property type="entry name" value="Nonribosomal peptide synthetase, condensation domain"/>
    <property type="match status" value="1"/>
</dbReference>
<name>M5TSF9_9BACT</name>
<gene>
    <name evidence="1" type="ORF">RSSM_06418</name>
</gene>
<dbReference type="PROSITE" id="PS51257">
    <property type="entry name" value="PROKAR_LIPOPROTEIN"/>
    <property type="match status" value="1"/>
</dbReference>
<evidence type="ECO:0000313" key="2">
    <source>
        <dbReference type="Proteomes" id="UP000011885"/>
    </source>
</evidence>
<evidence type="ECO:0000313" key="1">
    <source>
        <dbReference type="EMBL" id="EMI52127.1"/>
    </source>
</evidence>
<dbReference type="PANTHER" id="PTHR28037:SF1">
    <property type="entry name" value="ALCOHOL O-ACETYLTRANSFERASE 1-RELATED"/>
    <property type="match status" value="1"/>
</dbReference>
<keyword evidence="2" id="KW-1185">Reference proteome</keyword>
<reference evidence="1 2" key="1">
    <citation type="journal article" date="2013" name="Mar. Genomics">
        <title>Expression of sulfatases in Rhodopirellula baltica and the diversity of sulfatases in the genus Rhodopirellula.</title>
        <authorList>
            <person name="Wegner C.E."/>
            <person name="Richter-Heitmann T."/>
            <person name="Klindworth A."/>
            <person name="Klockow C."/>
            <person name="Richter M."/>
            <person name="Achstetter T."/>
            <person name="Glockner F.O."/>
            <person name="Harder J."/>
        </authorList>
    </citation>
    <scope>NUCLEOTIDE SEQUENCE [LARGE SCALE GENOMIC DNA]</scope>
    <source>
        <strain evidence="1 2">SM41</strain>
    </source>
</reference>
<dbReference type="Proteomes" id="UP000011885">
    <property type="component" value="Unassembled WGS sequence"/>
</dbReference>
<dbReference type="Gene3D" id="3.30.559.10">
    <property type="entry name" value="Chloramphenicol acetyltransferase-like domain"/>
    <property type="match status" value="1"/>
</dbReference>
<protein>
    <submittedName>
        <fullName evidence="1">Tuba protein</fullName>
    </submittedName>
</protein>
<accession>M5TSF9</accession>
<dbReference type="InterPro" id="IPR023213">
    <property type="entry name" value="CAT-like_dom_sf"/>
</dbReference>
<sequence length="439" mass="48522">MNRLPQRRLGASEAFFAGAQSVFGALTVGAACRLNGTLDAELLADCYREIYASDPHMSGEIRSPGGKRPIYVATLNRDADVPIESRRDDQHWKDALRQQMNTPFLQDESSDGEQVCRELCRFQILRGDTHHELIFGVHHASLDGRRLLVLVETLLDLYRRRQLGETVLIDPQDFSQTLEERYGIVQRLRATARLVTDAVGDAFQSIGKKELFPIGEVQSDYASSVAFLSLTAAETSRLIGKCKQEQTTVNAALASAAMRAYVNITGASDNVSMQTTMDSVDPPVQKNGNRPDAMPESRMGTFSFSQTEWFRPRDRDLWDLARTYRARLLKRHSTNTVPPLGYHSIAMGYLRSNTRDGKFASVADVCLSNLGRASIETQYNDLVAEELFFASSQPRLGGNVVINAATLRDSLSMTCVTPPHVPAELGGQLLGEIHAALVG</sequence>
<dbReference type="InterPro" id="IPR052058">
    <property type="entry name" value="Alcohol_O-acetyltransferase"/>
</dbReference>
<dbReference type="PANTHER" id="PTHR28037">
    <property type="entry name" value="ALCOHOL O-ACETYLTRANSFERASE 1-RELATED"/>
    <property type="match status" value="1"/>
</dbReference>
<dbReference type="PATRIC" id="fig|1263870.3.peg.6800"/>
<organism evidence="1 2">
    <name type="scientific">Rhodopirellula sallentina SM41</name>
    <dbReference type="NCBI Taxonomy" id="1263870"/>
    <lineage>
        <taxon>Bacteria</taxon>
        <taxon>Pseudomonadati</taxon>
        <taxon>Planctomycetota</taxon>
        <taxon>Planctomycetia</taxon>
        <taxon>Pirellulales</taxon>
        <taxon>Pirellulaceae</taxon>
        <taxon>Rhodopirellula</taxon>
    </lineage>
</organism>
<dbReference type="OrthoDB" id="863140at2"/>
<dbReference type="RefSeq" id="WP_008688352.1">
    <property type="nucleotide sequence ID" value="NZ_ANOH01000446.1"/>
</dbReference>
<comment type="caution">
    <text evidence="1">The sequence shown here is derived from an EMBL/GenBank/DDBJ whole genome shotgun (WGS) entry which is preliminary data.</text>
</comment>
<dbReference type="SUPFAM" id="SSF52777">
    <property type="entry name" value="CoA-dependent acyltransferases"/>
    <property type="match status" value="2"/>
</dbReference>
<proteinExistence type="predicted"/>